<feature type="domain" description="Guanylate cyclase" evidence="5">
    <location>
        <begin position="375"/>
        <end position="507"/>
    </location>
</feature>
<keyword evidence="8" id="KW-1185">Reference proteome</keyword>
<feature type="transmembrane region" description="Helical" evidence="4">
    <location>
        <begin position="66"/>
        <end position="92"/>
    </location>
</feature>
<dbReference type="InterPro" id="IPR034804">
    <property type="entry name" value="SQR/QFR_C/D"/>
</dbReference>
<dbReference type="InterPro" id="IPR001041">
    <property type="entry name" value="2Fe-2S_ferredoxin-type"/>
</dbReference>
<dbReference type="GO" id="GO:0006171">
    <property type="term" value="P:cAMP biosynthetic process"/>
    <property type="evidence" value="ECO:0007669"/>
    <property type="project" value="TreeGrafter"/>
</dbReference>
<evidence type="ECO:0000313" key="7">
    <source>
        <dbReference type="EMBL" id="RTQ33860.1"/>
    </source>
</evidence>
<dbReference type="Gene3D" id="3.10.20.30">
    <property type="match status" value="1"/>
</dbReference>
<organism evidence="7 8">
    <name type="scientific">Variovorax gossypii</name>
    <dbReference type="NCBI Taxonomy" id="1679495"/>
    <lineage>
        <taxon>Bacteria</taxon>
        <taxon>Pseudomonadati</taxon>
        <taxon>Pseudomonadota</taxon>
        <taxon>Betaproteobacteria</taxon>
        <taxon>Burkholderiales</taxon>
        <taxon>Comamonadaceae</taxon>
        <taxon>Variovorax</taxon>
    </lineage>
</organism>
<dbReference type="InterPro" id="IPR050697">
    <property type="entry name" value="Adenylyl/Guanylyl_Cyclase_3/4"/>
</dbReference>
<keyword evidence="4" id="KW-0812">Transmembrane</keyword>
<dbReference type="InterPro" id="IPR012675">
    <property type="entry name" value="Beta-grasp_dom_sf"/>
</dbReference>
<evidence type="ECO:0000259" key="6">
    <source>
        <dbReference type="PROSITE" id="PS51085"/>
    </source>
</evidence>
<reference evidence="7 8" key="1">
    <citation type="submission" date="2018-12" db="EMBL/GenBank/DDBJ databases">
        <title>The genome of Variovorax gossypii DSM 100435.</title>
        <authorList>
            <person name="Gao J."/>
            <person name="Sun J."/>
        </authorList>
    </citation>
    <scope>NUCLEOTIDE SEQUENCE [LARGE SCALE GENOMIC DNA]</scope>
    <source>
        <strain evidence="7 8">DSM 100435</strain>
    </source>
</reference>
<proteinExistence type="predicted"/>
<feature type="transmembrane region" description="Helical" evidence="4">
    <location>
        <begin position="151"/>
        <end position="172"/>
    </location>
</feature>
<dbReference type="SUPFAM" id="SSF54292">
    <property type="entry name" value="2Fe-2S ferredoxin-like"/>
    <property type="match status" value="1"/>
</dbReference>
<comment type="subcellular location">
    <subcellularLocation>
        <location evidence="1">Cell membrane</location>
        <topology evidence="1">Multi-pass membrane protein</topology>
    </subcellularLocation>
</comment>
<keyword evidence="2" id="KW-1003">Cell membrane</keyword>
<dbReference type="PROSITE" id="PS50125">
    <property type="entry name" value="GUANYLATE_CYCLASE_2"/>
    <property type="match status" value="1"/>
</dbReference>
<dbReference type="InterPro" id="IPR029787">
    <property type="entry name" value="Nucleotide_cyclase"/>
</dbReference>
<feature type="domain" description="2Fe-2S ferredoxin-type" evidence="6">
    <location>
        <begin position="261"/>
        <end position="355"/>
    </location>
</feature>
<keyword evidence="3 4" id="KW-0472">Membrane</keyword>
<dbReference type="CDD" id="cd00207">
    <property type="entry name" value="fer2"/>
    <property type="match status" value="1"/>
</dbReference>
<protein>
    <submittedName>
        <fullName evidence="7">2Fe-2S iron-sulfur cluster binding domain-containing protein</fullName>
    </submittedName>
</protein>
<dbReference type="OrthoDB" id="9806704at2"/>
<accession>A0A431TKN4</accession>
<dbReference type="SMART" id="SM00044">
    <property type="entry name" value="CYCc"/>
    <property type="match status" value="1"/>
</dbReference>
<dbReference type="GO" id="GO:0004016">
    <property type="term" value="F:adenylate cyclase activity"/>
    <property type="evidence" value="ECO:0007669"/>
    <property type="project" value="UniProtKB-ARBA"/>
</dbReference>
<dbReference type="CDD" id="cd07302">
    <property type="entry name" value="CHD"/>
    <property type="match status" value="1"/>
</dbReference>
<evidence type="ECO:0000256" key="4">
    <source>
        <dbReference type="SAM" id="Phobius"/>
    </source>
</evidence>
<gene>
    <name evidence="7" type="ORF">EJP69_15950</name>
</gene>
<dbReference type="Proteomes" id="UP000267418">
    <property type="component" value="Unassembled WGS sequence"/>
</dbReference>
<feature type="transmembrane region" description="Helical" evidence="4">
    <location>
        <begin position="104"/>
        <end position="131"/>
    </location>
</feature>
<dbReference type="SUPFAM" id="SSF55073">
    <property type="entry name" value="Nucleotide cyclase"/>
    <property type="match status" value="1"/>
</dbReference>
<name>A0A431TKN4_9BURK</name>
<dbReference type="AlphaFoldDB" id="A0A431TKN4"/>
<comment type="caution">
    <text evidence="7">The sequence shown here is derived from an EMBL/GenBank/DDBJ whole genome shotgun (WGS) entry which is preliminary data.</text>
</comment>
<dbReference type="GO" id="GO:0005886">
    <property type="term" value="C:plasma membrane"/>
    <property type="evidence" value="ECO:0007669"/>
    <property type="project" value="UniProtKB-SubCell"/>
</dbReference>
<dbReference type="SUPFAM" id="SSF81343">
    <property type="entry name" value="Fumarate reductase respiratory complex transmembrane subunits"/>
    <property type="match status" value="1"/>
</dbReference>
<dbReference type="GO" id="GO:0035556">
    <property type="term" value="P:intracellular signal transduction"/>
    <property type="evidence" value="ECO:0007669"/>
    <property type="project" value="InterPro"/>
</dbReference>
<dbReference type="Pfam" id="PF00111">
    <property type="entry name" value="Fer2"/>
    <property type="match status" value="1"/>
</dbReference>
<dbReference type="EMBL" id="RXOE01000003">
    <property type="protein sequence ID" value="RTQ33860.1"/>
    <property type="molecule type" value="Genomic_DNA"/>
</dbReference>
<evidence type="ECO:0000256" key="1">
    <source>
        <dbReference type="ARBA" id="ARBA00004651"/>
    </source>
</evidence>
<dbReference type="PANTHER" id="PTHR43081:SF17">
    <property type="entry name" value="BLL5647 PROTEIN"/>
    <property type="match status" value="1"/>
</dbReference>
<dbReference type="GO" id="GO:0051536">
    <property type="term" value="F:iron-sulfur cluster binding"/>
    <property type="evidence" value="ECO:0007669"/>
    <property type="project" value="InterPro"/>
</dbReference>
<evidence type="ECO:0000256" key="3">
    <source>
        <dbReference type="ARBA" id="ARBA00023136"/>
    </source>
</evidence>
<evidence type="ECO:0000313" key="8">
    <source>
        <dbReference type="Proteomes" id="UP000267418"/>
    </source>
</evidence>
<keyword evidence="4" id="KW-1133">Transmembrane helix</keyword>
<dbReference type="PANTHER" id="PTHR43081">
    <property type="entry name" value="ADENYLATE CYCLASE, TERMINAL-DIFFERENTIATION SPECIFIC-RELATED"/>
    <property type="match status" value="1"/>
</dbReference>
<evidence type="ECO:0000256" key="2">
    <source>
        <dbReference type="ARBA" id="ARBA00022475"/>
    </source>
</evidence>
<dbReference type="RefSeq" id="WP_126471379.1">
    <property type="nucleotide sequence ID" value="NZ_RXOE01000003.1"/>
</dbReference>
<evidence type="ECO:0000259" key="5">
    <source>
        <dbReference type="PROSITE" id="PS50125"/>
    </source>
</evidence>
<feature type="transmembrane region" description="Helical" evidence="4">
    <location>
        <begin position="184"/>
        <end position="203"/>
    </location>
</feature>
<dbReference type="Pfam" id="PF00211">
    <property type="entry name" value="Guanylate_cyc"/>
    <property type="match status" value="1"/>
</dbReference>
<dbReference type="Gene3D" id="3.30.70.1230">
    <property type="entry name" value="Nucleotide cyclase"/>
    <property type="match status" value="1"/>
</dbReference>
<dbReference type="InterPro" id="IPR001054">
    <property type="entry name" value="A/G_cyclase"/>
</dbReference>
<sequence length="560" mass="61026">MARRSPQAASAATSAPFSLRPPTRRNLRWASGLVLMAYVTAHLLNHSLGIYSFAAAETVLRGVQAFWHSLAGTVLLYGAAATHLALAVVALWERRTLRMPPLEGLRVALGFVLPLLLIKHLAAMRGAYLAYGIEGSYVRVVWGLWEWQGAAAQLLMMLAAWTHGCLGLHFALRAQPAWRRFSHLLLAVAVVLPLAAAMGFVSMGREFQWSGVPPVVLPTPEQAQALGTAEDAIKWLYGLSLAALLAARWGRNSFARWSRQPMVALSYPERTVQVPRGWSVLEASRSHGIDHVSICGGRARCSTCRVRVAGPAEHIGEAGRDERRTLERVRAPADVRLACQLRPRGDIEVTPLFAPLPNEGRPAPVGRFGHERDVAILFVDLRRWSGLSERQWPFDLAYVLDRYFATVGAAVRESGGVPNQFIGDSVMAIFGLECDLPTACRQALRATELIGQRMDAWSEGFEAQFGQRLEFGMGLHAGRAAVGEVGYLETTTFTAIGEVVNTASRLQDHSKTASSRLVVSLFAAEQAGVAQAMGTAEMLVVRGRSEPLAVLYASRDTVPL</sequence>
<dbReference type="PROSITE" id="PS51085">
    <property type="entry name" value="2FE2S_FER_2"/>
    <property type="match status" value="1"/>
</dbReference>
<feature type="transmembrane region" description="Helical" evidence="4">
    <location>
        <begin position="29"/>
        <end position="54"/>
    </location>
</feature>
<dbReference type="InterPro" id="IPR036010">
    <property type="entry name" value="2Fe-2S_ferredoxin-like_sf"/>
</dbReference>